<organism evidence="3 4">
    <name type="scientific">Xylophilus ampelinus</name>
    <dbReference type="NCBI Taxonomy" id="54067"/>
    <lineage>
        <taxon>Bacteria</taxon>
        <taxon>Pseudomonadati</taxon>
        <taxon>Pseudomonadota</taxon>
        <taxon>Betaproteobacteria</taxon>
        <taxon>Burkholderiales</taxon>
        <taxon>Xylophilus</taxon>
    </lineage>
</organism>
<keyword evidence="1" id="KW-0175">Coiled coil</keyword>
<protein>
    <submittedName>
        <fullName evidence="3">Type III secretion system (T3SS) protein HrpB7</fullName>
    </submittedName>
</protein>
<dbReference type="EMBL" id="QJTC01000011">
    <property type="protein sequence ID" value="PYE77865.1"/>
    <property type="molecule type" value="Genomic_DNA"/>
</dbReference>
<comment type="caution">
    <text evidence="3">The sequence shown here is derived from an EMBL/GenBank/DDBJ whole genome shotgun (WGS) entry which is preliminary data.</text>
</comment>
<dbReference type="AlphaFoldDB" id="A0A318SGX0"/>
<evidence type="ECO:0000313" key="4">
    <source>
        <dbReference type="Proteomes" id="UP000247540"/>
    </source>
</evidence>
<sequence length="171" mass="19399">MAAIPTWRLLVRLKARHIEKQESVVAEALASVRECEAGLEKARSAEARRRSVFTANQQALFELYSEGRSFSPDLALMRKRQIDASEQDLRQAEHETSVHEQRVNTVREDLRNARSQLRQMQQQARMFGDELDKAVRLESRVQEDLQDEDAEETAVARRAGASGLGVEQGVP</sequence>
<proteinExistence type="predicted"/>
<gene>
    <name evidence="3" type="ORF">DFQ15_1119</name>
</gene>
<evidence type="ECO:0000313" key="3">
    <source>
        <dbReference type="EMBL" id="PYE77865.1"/>
    </source>
</evidence>
<dbReference type="RefSeq" id="WP_110465605.1">
    <property type="nucleotide sequence ID" value="NZ_JAMOFZ010000011.1"/>
</dbReference>
<evidence type="ECO:0000256" key="2">
    <source>
        <dbReference type="SAM" id="MobiDB-lite"/>
    </source>
</evidence>
<feature type="coiled-coil region" evidence="1">
    <location>
        <begin position="82"/>
        <end position="130"/>
    </location>
</feature>
<evidence type="ECO:0000256" key="1">
    <source>
        <dbReference type="SAM" id="Coils"/>
    </source>
</evidence>
<name>A0A318SGX0_9BURK</name>
<reference evidence="3 4" key="1">
    <citation type="submission" date="2018-06" db="EMBL/GenBank/DDBJ databases">
        <title>Genomic Encyclopedia of Type Strains, Phase III (KMG-III): the genomes of soil and plant-associated and newly described type strains.</title>
        <authorList>
            <person name="Whitman W."/>
        </authorList>
    </citation>
    <scope>NUCLEOTIDE SEQUENCE [LARGE SCALE GENOMIC DNA]</scope>
    <source>
        <strain evidence="3 4">CECT 7646</strain>
    </source>
</reference>
<accession>A0A318SGX0</accession>
<dbReference type="Proteomes" id="UP000247540">
    <property type="component" value="Unassembled WGS sequence"/>
</dbReference>
<feature type="region of interest" description="Disordered" evidence="2">
    <location>
        <begin position="141"/>
        <end position="171"/>
    </location>
</feature>
<keyword evidence="4" id="KW-1185">Reference proteome</keyword>